<evidence type="ECO:0000313" key="12">
    <source>
        <dbReference type="EMBL" id="RWR02048.1"/>
    </source>
</evidence>
<dbReference type="PANTHER" id="PTHR47354:SF6">
    <property type="entry name" value="NADH OXIDOREDUCTASE HCR"/>
    <property type="match status" value="1"/>
</dbReference>
<keyword evidence="4" id="KW-0479">Metal-binding</keyword>
<evidence type="ECO:0000256" key="6">
    <source>
        <dbReference type="ARBA" id="ARBA00023002"/>
    </source>
</evidence>
<dbReference type="InterPro" id="IPR050415">
    <property type="entry name" value="MRET"/>
</dbReference>
<evidence type="ECO:0000256" key="9">
    <source>
        <dbReference type="ARBA" id="ARBA00061434"/>
    </source>
</evidence>
<evidence type="ECO:0008006" key="14">
    <source>
        <dbReference type="Google" id="ProtNLM"/>
    </source>
</evidence>
<dbReference type="Gene3D" id="2.40.30.10">
    <property type="entry name" value="Translation factors"/>
    <property type="match status" value="1"/>
</dbReference>
<keyword evidence="3" id="KW-0001">2Fe-2S</keyword>
<dbReference type="Pfam" id="PF00970">
    <property type="entry name" value="FAD_binding_6"/>
    <property type="match status" value="1"/>
</dbReference>
<dbReference type="PROSITE" id="PS51085">
    <property type="entry name" value="2FE2S_FER_2"/>
    <property type="match status" value="1"/>
</dbReference>
<feature type="domain" description="2Fe-2S ferredoxin-type" evidence="10">
    <location>
        <begin position="258"/>
        <end position="343"/>
    </location>
</feature>
<proteinExistence type="inferred from homology"/>
<organism evidence="12 13">
    <name type="scientific">[Pantoea] beijingensis</name>
    <dbReference type="NCBI Taxonomy" id="1324864"/>
    <lineage>
        <taxon>Bacteria</taxon>
        <taxon>Pseudomonadati</taxon>
        <taxon>Pseudomonadota</taxon>
        <taxon>Gammaproteobacteria</taxon>
        <taxon>Enterobacterales</taxon>
        <taxon>Erwiniaceae</taxon>
        <taxon>Erwinia</taxon>
    </lineage>
</organism>
<dbReference type="InterPro" id="IPR001041">
    <property type="entry name" value="2Fe-2S_ferredoxin-type"/>
</dbReference>
<protein>
    <recommendedName>
        <fullName evidence="14">NADH oxidoreductase</fullName>
    </recommendedName>
</protein>
<comment type="cofactor">
    <cofactor evidence="1">
        <name>FAD</name>
        <dbReference type="ChEBI" id="CHEBI:57692"/>
    </cofactor>
</comment>
<dbReference type="InterPro" id="IPR012675">
    <property type="entry name" value="Beta-grasp_dom_sf"/>
</dbReference>
<dbReference type="InterPro" id="IPR017927">
    <property type="entry name" value="FAD-bd_FR_type"/>
</dbReference>
<accession>A0A443ICW0</accession>
<sequence>MKTISTLFCCTKETTMPSHSLCPWRMQVHHIQQETPDVWTLSLINHDFYCWQAGQFALVKVAKSDRLRAYTLSSTPGQSEFITLTVRHINGGKGSGWLTQEIKVGDYIWLSDPQGEFTCEKHPSSHYLMLSAGCGITPIMSMCRWLHHHHQESSVKLIYCIRSRRDAIFYQQLIALQPWLDLTFIMEDEPTEALPEGRLTQRYLNIQVPDIAKRTVMICGPQVWMEQVEGFSRSLGANEIWQERFTPVATDAIDEDGESYSLRSSTHPRAVSFPAGATLLAAMEKNHLPVESACRSGVCGCCKTQVVRGEYKTQSTQTLTHEEIAAGYVLACSCIPASDIELA</sequence>
<dbReference type="SUPFAM" id="SSF54292">
    <property type="entry name" value="2Fe-2S ferredoxin-like"/>
    <property type="match status" value="1"/>
</dbReference>
<keyword evidence="13" id="KW-1185">Reference proteome</keyword>
<evidence type="ECO:0000256" key="3">
    <source>
        <dbReference type="ARBA" id="ARBA00022714"/>
    </source>
</evidence>
<keyword evidence="6" id="KW-0560">Oxidoreductase</keyword>
<evidence type="ECO:0000256" key="2">
    <source>
        <dbReference type="ARBA" id="ARBA00022630"/>
    </source>
</evidence>
<dbReference type="PANTHER" id="PTHR47354">
    <property type="entry name" value="NADH OXIDOREDUCTASE HCR"/>
    <property type="match status" value="1"/>
</dbReference>
<evidence type="ECO:0000256" key="4">
    <source>
        <dbReference type="ARBA" id="ARBA00022723"/>
    </source>
</evidence>
<dbReference type="EMBL" id="JMEE01000031">
    <property type="protein sequence ID" value="RWR02048.1"/>
    <property type="molecule type" value="Genomic_DNA"/>
</dbReference>
<feature type="domain" description="FAD-binding FR-type" evidence="11">
    <location>
        <begin position="21"/>
        <end position="120"/>
    </location>
</feature>
<dbReference type="Pfam" id="PF00175">
    <property type="entry name" value="NAD_binding_1"/>
    <property type="match status" value="1"/>
</dbReference>
<evidence type="ECO:0000313" key="13">
    <source>
        <dbReference type="Proteomes" id="UP000288794"/>
    </source>
</evidence>
<comment type="similarity">
    <text evidence="9">In the N-terminal section; belongs to the FAD-binding oxidoreductase type 6 family.</text>
</comment>
<dbReference type="InterPro" id="IPR017938">
    <property type="entry name" value="Riboflavin_synthase-like_b-brl"/>
</dbReference>
<name>A0A443ICW0_9GAMM</name>
<dbReference type="Gene3D" id="3.40.50.80">
    <property type="entry name" value="Nucleotide-binding domain of ferredoxin-NADP reductase (FNR) module"/>
    <property type="match status" value="1"/>
</dbReference>
<evidence type="ECO:0000256" key="1">
    <source>
        <dbReference type="ARBA" id="ARBA00001974"/>
    </source>
</evidence>
<keyword evidence="8" id="KW-0411">Iron-sulfur</keyword>
<dbReference type="Proteomes" id="UP000288794">
    <property type="component" value="Unassembled WGS sequence"/>
</dbReference>
<evidence type="ECO:0000259" key="11">
    <source>
        <dbReference type="PROSITE" id="PS51384"/>
    </source>
</evidence>
<dbReference type="Pfam" id="PF00111">
    <property type="entry name" value="Fer2"/>
    <property type="match status" value="1"/>
</dbReference>
<dbReference type="GO" id="GO:0046872">
    <property type="term" value="F:metal ion binding"/>
    <property type="evidence" value="ECO:0007669"/>
    <property type="project" value="UniProtKB-KW"/>
</dbReference>
<evidence type="ECO:0000256" key="5">
    <source>
        <dbReference type="ARBA" id="ARBA00022827"/>
    </source>
</evidence>
<dbReference type="NCBIfam" id="NF007964">
    <property type="entry name" value="PRK10684.1"/>
    <property type="match status" value="1"/>
</dbReference>
<comment type="caution">
    <text evidence="12">The sequence shown here is derived from an EMBL/GenBank/DDBJ whole genome shotgun (WGS) entry which is preliminary data.</text>
</comment>
<keyword evidence="7" id="KW-0408">Iron</keyword>
<dbReference type="SUPFAM" id="SSF63380">
    <property type="entry name" value="Riboflavin synthase domain-like"/>
    <property type="match status" value="1"/>
</dbReference>
<gene>
    <name evidence="12" type="ORF">ED28_10475</name>
</gene>
<dbReference type="InterPro" id="IPR039261">
    <property type="entry name" value="FNR_nucleotide-bd"/>
</dbReference>
<evidence type="ECO:0000256" key="8">
    <source>
        <dbReference type="ARBA" id="ARBA00023014"/>
    </source>
</evidence>
<dbReference type="AlphaFoldDB" id="A0A443ICW0"/>
<dbReference type="InterPro" id="IPR001433">
    <property type="entry name" value="OxRdtase_FAD/NAD-bd"/>
</dbReference>
<dbReference type="InterPro" id="IPR036010">
    <property type="entry name" value="2Fe-2S_ferredoxin-like_sf"/>
</dbReference>
<dbReference type="Gene3D" id="3.10.20.30">
    <property type="match status" value="1"/>
</dbReference>
<dbReference type="PROSITE" id="PS51384">
    <property type="entry name" value="FAD_FR"/>
    <property type="match status" value="1"/>
</dbReference>
<keyword evidence="2" id="KW-0285">Flavoprotein</keyword>
<dbReference type="InterPro" id="IPR008333">
    <property type="entry name" value="Cbr1-like_FAD-bd_dom"/>
</dbReference>
<dbReference type="SUPFAM" id="SSF52343">
    <property type="entry name" value="Ferredoxin reductase-like, C-terminal NADP-linked domain"/>
    <property type="match status" value="1"/>
</dbReference>
<evidence type="ECO:0000256" key="7">
    <source>
        <dbReference type="ARBA" id="ARBA00023004"/>
    </source>
</evidence>
<dbReference type="GO" id="GO:0051537">
    <property type="term" value="F:2 iron, 2 sulfur cluster binding"/>
    <property type="evidence" value="ECO:0007669"/>
    <property type="project" value="UniProtKB-KW"/>
</dbReference>
<keyword evidence="5" id="KW-0274">FAD</keyword>
<reference evidence="12 13" key="1">
    <citation type="submission" date="2014-04" db="EMBL/GenBank/DDBJ databases">
        <title>Draft genome sequence of Pantoea beijingensis strain LMG 27579, an emerging pathogen to Pleurotus eryngii with potential industrial application.</title>
        <authorList>
            <person name="Xu F."/>
            <person name="Liu Y."/>
            <person name="Wang S."/>
            <person name="Yin Y."/>
            <person name="Ma Y."/>
            <person name="Zhao S."/>
            <person name="Rong C."/>
        </authorList>
    </citation>
    <scope>NUCLEOTIDE SEQUENCE [LARGE SCALE GENOMIC DNA]</scope>
    <source>
        <strain evidence="12 13">LMG 27579</strain>
    </source>
</reference>
<evidence type="ECO:0000259" key="10">
    <source>
        <dbReference type="PROSITE" id="PS51085"/>
    </source>
</evidence>
<dbReference type="PRINTS" id="PR00410">
    <property type="entry name" value="PHEHYDRXLASE"/>
</dbReference>
<dbReference type="CDD" id="cd00207">
    <property type="entry name" value="fer2"/>
    <property type="match status" value="1"/>
</dbReference>
<dbReference type="GO" id="GO:0016491">
    <property type="term" value="F:oxidoreductase activity"/>
    <property type="evidence" value="ECO:0007669"/>
    <property type="project" value="UniProtKB-KW"/>
</dbReference>